<evidence type="ECO:0000256" key="1">
    <source>
        <dbReference type="ARBA" id="ARBA00006592"/>
    </source>
</evidence>
<evidence type="ECO:0000313" key="7">
    <source>
        <dbReference type="EMBL" id="CAG5097248.1"/>
    </source>
</evidence>
<keyword evidence="8" id="KW-1185">Reference proteome</keyword>
<dbReference type="Gene3D" id="2.30.30.30">
    <property type="match status" value="1"/>
</dbReference>
<evidence type="ECO:0000259" key="6">
    <source>
        <dbReference type="Pfam" id="PF01929"/>
    </source>
</evidence>
<dbReference type="InterPro" id="IPR002784">
    <property type="entry name" value="Ribosomal_eL14_dom"/>
</dbReference>
<accession>A0ABN7SFH4</accession>
<feature type="domain" description="Large ribosomal subunit protein eL14" evidence="6">
    <location>
        <begin position="86"/>
        <end position="159"/>
    </location>
</feature>
<dbReference type="PANTHER" id="PTHR11127:SF2">
    <property type="entry name" value="LARGE RIBOSOMAL SUBUNIT PROTEIN EL14"/>
    <property type="match status" value="1"/>
</dbReference>
<dbReference type="PANTHER" id="PTHR11127">
    <property type="entry name" value="60S RIBOSOMAL PROTEIN L14"/>
    <property type="match status" value="1"/>
</dbReference>
<keyword evidence="2" id="KW-0689">Ribosomal protein</keyword>
<dbReference type="Gene3D" id="6.10.250.2270">
    <property type="match status" value="1"/>
</dbReference>
<evidence type="ECO:0000256" key="3">
    <source>
        <dbReference type="ARBA" id="ARBA00023274"/>
    </source>
</evidence>
<evidence type="ECO:0000256" key="4">
    <source>
        <dbReference type="ARBA" id="ARBA00035215"/>
    </source>
</evidence>
<protein>
    <recommendedName>
        <fullName evidence="4">Large ribosomal subunit protein eL14</fullName>
    </recommendedName>
    <alternativeName>
        <fullName evidence="5">60S ribosomal protein L14</fullName>
    </alternativeName>
</protein>
<organism evidence="7 8">
    <name type="scientific">Oikopleura dioica</name>
    <name type="common">Tunicate</name>
    <dbReference type="NCBI Taxonomy" id="34765"/>
    <lineage>
        <taxon>Eukaryota</taxon>
        <taxon>Metazoa</taxon>
        <taxon>Chordata</taxon>
        <taxon>Tunicata</taxon>
        <taxon>Appendicularia</taxon>
        <taxon>Copelata</taxon>
        <taxon>Oikopleuridae</taxon>
        <taxon>Oikopleura</taxon>
    </lineage>
</organism>
<dbReference type="SUPFAM" id="SSF50104">
    <property type="entry name" value="Translation proteins SH3-like domain"/>
    <property type="match status" value="1"/>
</dbReference>
<sequence length="173" mass="19415">MHVQSLHIRAVFIREPKNKPKPILILADSLAFQTFVNRDLKSLSMVFTEFVQIGGVVYVPSLKKACAITNVIDLNRLLVDDGNLNRYTVSVKAIQITDLSVKINVGARPGTVKKAFAAADIANKFAETDLAKGIARKNIRANLTDFDRFKLMRLKQARNRIVKAELGKLRRKK</sequence>
<dbReference type="Proteomes" id="UP001158576">
    <property type="component" value="Chromosome XSR"/>
</dbReference>
<proteinExistence type="inferred from homology"/>
<evidence type="ECO:0000256" key="2">
    <source>
        <dbReference type="ARBA" id="ARBA00022980"/>
    </source>
</evidence>
<gene>
    <name evidence="7" type="ORF">OKIOD_LOCUS6554</name>
</gene>
<dbReference type="Pfam" id="PF01929">
    <property type="entry name" value="Ribosomal_L14e"/>
    <property type="match status" value="1"/>
</dbReference>
<dbReference type="InterPro" id="IPR008991">
    <property type="entry name" value="Translation_prot_SH3-like_sf"/>
</dbReference>
<dbReference type="EMBL" id="OU015569">
    <property type="protein sequence ID" value="CAG5097248.1"/>
    <property type="molecule type" value="Genomic_DNA"/>
</dbReference>
<keyword evidence="3" id="KW-0687">Ribonucleoprotein</keyword>
<dbReference type="InterPro" id="IPR039660">
    <property type="entry name" value="Ribosomal_eL14"/>
</dbReference>
<evidence type="ECO:0000313" key="8">
    <source>
        <dbReference type="Proteomes" id="UP001158576"/>
    </source>
</evidence>
<comment type="similarity">
    <text evidence="1">Belongs to the eukaryotic ribosomal protein eL14 family.</text>
</comment>
<evidence type="ECO:0000256" key="5">
    <source>
        <dbReference type="ARBA" id="ARBA00035318"/>
    </source>
</evidence>
<name>A0ABN7SFH4_OIKDI</name>
<dbReference type="InterPro" id="IPR014722">
    <property type="entry name" value="Rib_uL2_dom2"/>
</dbReference>
<dbReference type="CDD" id="cd23702">
    <property type="entry name" value="eL14"/>
    <property type="match status" value="1"/>
</dbReference>
<reference evidence="7 8" key="1">
    <citation type="submission" date="2021-04" db="EMBL/GenBank/DDBJ databases">
        <authorList>
            <person name="Bliznina A."/>
        </authorList>
    </citation>
    <scope>NUCLEOTIDE SEQUENCE [LARGE SCALE GENOMIC DNA]</scope>
</reference>